<comment type="caution">
    <text evidence="1">The sequence shown here is derived from an EMBL/GenBank/DDBJ whole genome shotgun (WGS) entry which is preliminary data.</text>
</comment>
<reference evidence="1 2" key="1">
    <citation type="submission" date="2015-01" db="EMBL/GenBank/DDBJ databases">
        <title>Lifestyle Evolution in Cyanobacterial Symbionts of Sponges.</title>
        <authorList>
            <person name="Burgsdorf I."/>
            <person name="Slaby B.M."/>
            <person name="Handley K.M."/>
            <person name="Haber M."/>
            <person name="Blom J."/>
            <person name="Marshall C.W."/>
            <person name="Gilbert J.A."/>
            <person name="Hentschel U."/>
            <person name="Steindler L."/>
        </authorList>
    </citation>
    <scope>NUCLEOTIDE SEQUENCE [LARGE SCALE GENOMIC DNA]</scope>
    <source>
        <strain evidence="1">SP3</strain>
    </source>
</reference>
<evidence type="ECO:0000313" key="1">
    <source>
        <dbReference type="EMBL" id="KKZ10439.1"/>
    </source>
</evidence>
<sequence>MTQPNLFPTGGDNRLVGGHLRLRRDQLQHWQAGVASRQQAARLGESGHQGQLFAAPQDALLPCGIDPFRLLPQPLSFWRWPEPPNQGAAHYFVIDDAPHLPHSLLLYVGETGQAARRWKGSHDCKAYLASYLQALQTVKLTAAVSVRFWCDAPSQRTARRAQETQLIQYWQPPFNREMQGRWRTPFTALAD</sequence>
<accession>A0A0G2HIY7</accession>
<name>A0A0G2HIY7_9SYNE</name>
<proteinExistence type="predicted"/>
<dbReference type="AlphaFoldDB" id="A0A0G2HIY7"/>
<dbReference type="PATRIC" id="fig|1604020.3.peg.49"/>
<evidence type="ECO:0000313" key="2">
    <source>
        <dbReference type="Proteomes" id="UP000035067"/>
    </source>
</evidence>
<dbReference type="EMBL" id="JXQG01000092">
    <property type="protein sequence ID" value="KKZ10439.1"/>
    <property type="molecule type" value="Genomic_DNA"/>
</dbReference>
<evidence type="ECO:0008006" key="3">
    <source>
        <dbReference type="Google" id="ProtNLM"/>
    </source>
</evidence>
<protein>
    <recommendedName>
        <fullName evidence="3">GIY-YIG domain-containing protein</fullName>
    </recommendedName>
</protein>
<organism evidence="1 2">
    <name type="scientific">Candidatus Synechococcus spongiarum SP3</name>
    <dbReference type="NCBI Taxonomy" id="1604020"/>
    <lineage>
        <taxon>Bacteria</taxon>
        <taxon>Bacillati</taxon>
        <taxon>Cyanobacteriota</taxon>
        <taxon>Cyanophyceae</taxon>
        <taxon>Synechococcales</taxon>
        <taxon>Synechococcaceae</taxon>
        <taxon>Synechococcus</taxon>
    </lineage>
</organism>
<dbReference type="Proteomes" id="UP000035067">
    <property type="component" value="Unassembled WGS sequence"/>
</dbReference>
<gene>
    <name evidence="1" type="ORF">TE42_10115</name>
</gene>